<dbReference type="eggNOG" id="ENOG5031VRW">
    <property type="taxonomic scope" value="Bacteria"/>
</dbReference>
<sequence>MAENPNRDRWFDGGSDAPTPGLGNDGVIATPGTIPGFAFPPPQNIDDRSIQDQADAIGGQVVTQPDVEPLRNEDDGSIVSWVRDVLGRDTAVAARVTALEGRIAIGAEFFDNFNRGDNSSSLGNGWVQGGTGQALGIDDQAAQLDRGSLLPSEGRRWAKSPTDSSADDVTVSAVIHPRGTPKAPCTSLFLRCNPDFTQGVYVNLFGGKCYMGRFTRSGNSWTFTDFPGDGGRNLSKSYSNSATVEFKAEGNRYQLVIDSKVLIDYTDTANTVPTGAGFRSNGFACQTWTALAAVPQFSGGLASYAVRSQVSLTSVSQQASVAATAAATEAVAPVAAAAQEASQTAAAIGTQVEYVQQAIAVQSGMGVWETGPDRTGTVSFPFVMLAPYLHSHTGTIADANLGSHNHGNTGLTDGHRHSTSNEALGSHSHGLTIDQGTVPTVACTASYAPWALVIFKTQAERKVFTYLAWKTGTVSTFYLDLYRQNADGSSTFTGYTSPNLAGDLSAVLTWQQHLMTDVINADVGDVYEVQFRMTGSGTVFLAGINWPYPNPIPGLRPYTGGAGRNPSTATPASIATATRDSMYTGPTPFLSLGIDIGQVNLPRTFYDNFNTNSWNNWVRSTSAGQLSISNGRVTYGGSSDGYQAGCYAYQTSTDQQSVQIDIVETKQLGGGLFLCGSSTPAWNNGASLSVYDEAAKLYANGTEVASYTGSVGAGTYILRYNPTTNTFEVLRLNSDGTTWAVLISWVDAGNVIQHGRGRRFGGIWIRRQLFTNSSALDNFYLSDWA</sequence>
<proteinExistence type="predicted"/>
<gene>
    <name evidence="2" type="ORF">GS4_47_00360</name>
</gene>
<evidence type="ECO:0000256" key="1">
    <source>
        <dbReference type="SAM" id="MobiDB-lite"/>
    </source>
</evidence>
<organism evidence="2 3">
    <name type="scientific">Gordonia soli NBRC 108243</name>
    <dbReference type="NCBI Taxonomy" id="1223545"/>
    <lineage>
        <taxon>Bacteria</taxon>
        <taxon>Bacillati</taxon>
        <taxon>Actinomycetota</taxon>
        <taxon>Actinomycetes</taxon>
        <taxon>Mycobacteriales</taxon>
        <taxon>Gordoniaceae</taxon>
        <taxon>Gordonia</taxon>
    </lineage>
</organism>
<dbReference type="STRING" id="1223545.GS4_47_00360"/>
<accession>M0QRP4</accession>
<dbReference type="AlphaFoldDB" id="M0QRP4"/>
<comment type="caution">
    <text evidence="2">The sequence shown here is derived from an EMBL/GenBank/DDBJ whole genome shotgun (WGS) entry which is preliminary data.</text>
</comment>
<feature type="region of interest" description="Disordered" evidence="1">
    <location>
        <begin position="1"/>
        <end position="21"/>
    </location>
</feature>
<feature type="compositionally biased region" description="Basic and acidic residues" evidence="1">
    <location>
        <begin position="1"/>
        <end position="11"/>
    </location>
</feature>
<dbReference type="OrthoDB" id="4485315at2"/>
<keyword evidence="3" id="KW-1185">Reference proteome</keyword>
<protein>
    <recommendedName>
        <fullName evidence="4">Minor tail protein</fullName>
    </recommendedName>
</protein>
<reference evidence="2 3" key="1">
    <citation type="submission" date="2013-01" db="EMBL/GenBank/DDBJ databases">
        <title>Whole genome shotgun sequence of Gordonia soli NBRC 108243.</title>
        <authorList>
            <person name="Isaki-Nakamura S."/>
            <person name="Hosoyama A."/>
            <person name="Tsuchikane K."/>
            <person name="Ando Y."/>
            <person name="Baba S."/>
            <person name="Ohji S."/>
            <person name="Hamada M."/>
            <person name="Tamura T."/>
            <person name="Yamazoe A."/>
            <person name="Yamazaki S."/>
            <person name="Fujita N."/>
        </authorList>
    </citation>
    <scope>NUCLEOTIDE SEQUENCE [LARGE SCALE GENOMIC DNA]</scope>
    <source>
        <strain evidence="2 3">NBRC 108243</strain>
    </source>
</reference>
<evidence type="ECO:0000313" key="3">
    <source>
        <dbReference type="Proteomes" id="UP000011666"/>
    </source>
</evidence>
<dbReference type="RefSeq" id="WP_007625674.1">
    <property type="nucleotide sequence ID" value="NZ_BANX01000047.1"/>
</dbReference>
<dbReference type="Proteomes" id="UP000011666">
    <property type="component" value="Unassembled WGS sequence"/>
</dbReference>
<evidence type="ECO:0008006" key="4">
    <source>
        <dbReference type="Google" id="ProtNLM"/>
    </source>
</evidence>
<evidence type="ECO:0000313" key="2">
    <source>
        <dbReference type="EMBL" id="GAC71046.1"/>
    </source>
</evidence>
<name>M0QRP4_9ACTN</name>
<dbReference type="EMBL" id="BANX01000047">
    <property type="protein sequence ID" value="GAC71046.1"/>
    <property type="molecule type" value="Genomic_DNA"/>
</dbReference>
<dbReference type="Gene3D" id="2.60.120.560">
    <property type="entry name" value="Exo-inulinase, domain 1"/>
    <property type="match status" value="1"/>
</dbReference>